<comment type="subcellular location">
    <subcellularLocation>
        <location evidence="1">Membrane</location>
        <topology evidence="1">Multi-pass membrane protein</topology>
    </subcellularLocation>
</comment>
<dbReference type="InterPro" id="IPR002524">
    <property type="entry name" value="Cation_efflux"/>
</dbReference>
<dbReference type="EMBL" id="CAEZXP010000005">
    <property type="protein sequence ID" value="CAB4704772.1"/>
    <property type="molecule type" value="Genomic_DNA"/>
</dbReference>
<keyword evidence="5 6" id="KW-0472">Membrane</keyword>
<evidence type="ECO:0000256" key="3">
    <source>
        <dbReference type="ARBA" id="ARBA00022692"/>
    </source>
</evidence>
<dbReference type="PANTHER" id="PTHR43840">
    <property type="entry name" value="MITOCHONDRIAL METAL TRANSPORTER 1-RELATED"/>
    <property type="match status" value="1"/>
</dbReference>
<sequence length="452" mass="48344">MSPQRRAALLSVLAAVALVVMKLVVGITAHSLGLISEAIHSGTDLVAALLTFLALGVADRPADVQHQYGHGRAENLAALAEAAFLAIASIYIAVQAIDRLSGVHHPVHTGWAVFSVVGVVLIVDSSRAIVSWRTAQKYKSDALASNALHFASDFAGTLAVLAGLILSSQGHPSGDSYAALFVAVLVLGAAAQLIRHNVDVLMDRSPADAEAAARNAISALGPGLQLKRLRMRRSGTRQFADVVIGVSSLAAVGQGHAAADLVERTLEDVLPGSDVVVHVEPLPETSVWERAHAAALAVPRVREVHNVALYEIDGRSELSLHVKLPADLTLDHAHEVADSLERTIRVAVPEVDIVHSHIEPIAPPLEAHEIDFAAPEVARIVEEVTGQPPRELRFIRSDDGEIVAWLTLGLDGDMALRQAHREASEIEERIRRERPDIGDVVVHTEPDRMELP</sequence>
<reference evidence="9" key="1">
    <citation type="submission" date="2020-05" db="EMBL/GenBank/DDBJ databases">
        <authorList>
            <person name="Chiriac C."/>
            <person name="Salcher M."/>
            <person name="Ghai R."/>
            <person name="Kavagutti S V."/>
        </authorList>
    </citation>
    <scope>NUCLEOTIDE SEQUENCE</scope>
</reference>
<feature type="transmembrane region" description="Helical" evidence="6">
    <location>
        <begin position="109"/>
        <end position="130"/>
    </location>
</feature>
<evidence type="ECO:0000313" key="9">
    <source>
        <dbReference type="EMBL" id="CAB4704772.1"/>
    </source>
</evidence>
<evidence type="ECO:0000256" key="4">
    <source>
        <dbReference type="ARBA" id="ARBA00022989"/>
    </source>
</evidence>
<dbReference type="InterPro" id="IPR027469">
    <property type="entry name" value="Cation_efflux_TMD_sf"/>
</dbReference>
<keyword evidence="4 6" id="KW-1133">Transmembrane helix</keyword>
<protein>
    <submittedName>
        <fullName evidence="9">Unannotated protein</fullName>
    </submittedName>
</protein>
<evidence type="ECO:0000259" key="8">
    <source>
        <dbReference type="Pfam" id="PF16916"/>
    </source>
</evidence>
<dbReference type="InterPro" id="IPR036837">
    <property type="entry name" value="Cation_efflux_CTD_sf"/>
</dbReference>
<feature type="domain" description="Cation efflux protein cytoplasmic" evidence="8">
    <location>
        <begin position="290"/>
        <end position="360"/>
    </location>
</feature>
<feature type="transmembrane region" description="Helical" evidence="6">
    <location>
        <begin position="142"/>
        <end position="165"/>
    </location>
</feature>
<evidence type="ECO:0000256" key="6">
    <source>
        <dbReference type="SAM" id="Phobius"/>
    </source>
</evidence>
<evidence type="ECO:0000259" key="7">
    <source>
        <dbReference type="Pfam" id="PF01545"/>
    </source>
</evidence>
<keyword evidence="3 6" id="KW-0812">Transmembrane</keyword>
<evidence type="ECO:0000256" key="5">
    <source>
        <dbReference type="ARBA" id="ARBA00023136"/>
    </source>
</evidence>
<dbReference type="SUPFAM" id="SSF161111">
    <property type="entry name" value="Cation efflux protein transmembrane domain-like"/>
    <property type="match status" value="1"/>
</dbReference>
<gene>
    <name evidence="9" type="ORF">UFOPK2399_01595</name>
</gene>
<dbReference type="Gene3D" id="1.20.1510.10">
    <property type="entry name" value="Cation efflux protein transmembrane domain"/>
    <property type="match status" value="1"/>
</dbReference>
<dbReference type="GO" id="GO:0016020">
    <property type="term" value="C:membrane"/>
    <property type="evidence" value="ECO:0007669"/>
    <property type="project" value="UniProtKB-SubCell"/>
</dbReference>
<feature type="domain" description="Cation efflux protein cytoplasmic" evidence="8">
    <location>
        <begin position="212"/>
        <end position="281"/>
    </location>
</feature>
<feature type="domain" description="Cation efflux protein transmembrane" evidence="7">
    <location>
        <begin position="9"/>
        <end position="202"/>
    </location>
</feature>
<keyword evidence="2" id="KW-0813">Transport</keyword>
<feature type="domain" description="Cation efflux protein cytoplasmic" evidence="8">
    <location>
        <begin position="403"/>
        <end position="446"/>
    </location>
</feature>
<dbReference type="InterPro" id="IPR050291">
    <property type="entry name" value="CDF_Transporter"/>
</dbReference>
<evidence type="ECO:0000256" key="2">
    <source>
        <dbReference type="ARBA" id="ARBA00022448"/>
    </source>
</evidence>
<dbReference type="AlphaFoldDB" id="A0A6J6Q2N4"/>
<dbReference type="InterPro" id="IPR058533">
    <property type="entry name" value="Cation_efflux_TM"/>
</dbReference>
<feature type="transmembrane region" description="Helical" evidence="6">
    <location>
        <begin position="177"/>
        <end position="194"/>
    </location>
</feature>
<dbReference type="SUPFAM" id="SSF160240">
    <property type="entry name" value="Cation efflux protein cytoplasmic domain-like"/>
    <property type="match status" value="3"/>
</dbReference>
<accession>A0A6J6Q2N4</accession>
<dbReference type="Pfam" id="PF01545">
    <property type="entry name" value="Cation_efflux"/>
    <property type="match status" value="1"/>
</dbReference>
<dbReference type="InterPro" id="IPR027470">
    <property type="entry name" value="Cation_efflux_CTD"/>
</dbReference>
<dbReference type="Gene3D" id="3.30.70.1350">
    <property type="entry name" value="Cation efflux protein, cytoplasmic domain"/>
    <property type="match status" value="3"/>
</dbReference>
<proteinExistence type="predicted"/>
<evidence type="ECO:0000256" key="1">
    <source>
        <dbReference type="ARBA" id="ARBA00004141"/>
    </source>
</evidence>
<dbReference type="Pfam" id="PF16916">
    <property type="entry name" value="ZT_dimer"/>
    <property type="match status" value="3"/>
</dbReference>
<dbReference type="NCBIfam" id="TIGR01297">
    <property type="entry name" value="CDF"/>
    <property type="match status" value="1"/>
</dbReference>
<dbReference type="PANTHER" id="PTHR43840:SF15">
    <property type="entry name" value="MITOCHONDRIAL METAL TRANSPORTER 1-RELATED"/>
    <property type="match status" value="1"/>
</dbReference>
<organism evidence="9">
    <name type="scientific">freshwater metagenome</name>
    <dbReference type="NCBI Taxonomy" id="449393"/>
    <lineage>
        <taxon>unclassified sequences</taxon>
        <taxon>metagenomes</taxon>
        <taxon>ecological metagenomes</taxon>
    </lineage>
</organism>
<name>A0A6J6Q2N4_9ZZZZ</name>
<feature type="transmembrane region" description="Helical" evidence="6">
    <location>
        <begin position="78"/>
        <end position="97"/>
    </location>
</feature>
<dbReference type="GO" id="GO:0008324">
    <property type="term" value="F:monoatomic cation transmembrane transporter activity"/>
    <property type="evidence" value="ECO:0007669"/>
    <property type="project" value="InterPro"/>
</dbReference>
<feature type="transmembrane region" description="Helical" evidence="6">
    <location>
        <begin position="38"/>
        <end position="58"/>
    </location>
</feature>